<feature type="binding site" evidence="8">
    <location>
        <position position="262"/>
    </location>
    <ligand>
        <name>ATP</name>
        <dbReference type="ChEBI" id="CHEBI:30616"/>
    </ligand>
</feature>
<dbReference type="Proteomes" id="UP000440498">
    <property type="component" value="Unassembled WGS sequence"/>
</dbReference>
<comment type="similarity">
    <text evidence="2">Belongs to the asparagine synthetase family.</text>
</comment>
<dbReference type="RefSeq" id="WP_152839596.1">
    <property type="nucleotide sequence ID" value="NZ_WHUG01000008.1"/>
</dbReference>
<dbReference type="Pfam" id="PF13537">
    <property type="entry name" value="GATase_7"/>
    <property type="match status" value="1"/>
</dbReference>
<dbReference type="PANTHER" id="PTHR43284">
    <property type="entry name" value="ASPARAGINE SYNTHETASE (GLUTAMINE-HYDROLYZING)"/>
    <property type="match status" value="1"/>
</dbReference>
<dbReference type="EC" id="6.3.5.4" evidence="3"/>
<sequence length="548" mass="59121">MCGIAGSFGTAPASVFDAVFDGIRHRGPDGLGVFRDQRLALGMNRLRFRGADIALPVRQADAVSAYNGQVYGQHAGRRYLTAVEGLDSEIALAAHTPGADGMYAYSRYAPRQGQVTLATDWHFIKPLFVRQLPDEIVFASEMAALLRQGAPARLHRGALAELFAYGWYLSDQTCAAGVSLVWKDDVAIDADGLRRTPKRAQRPAPPAAPDAAQLRQAIAASVRRSAQGSGPLGLALSGGLDSSILACELNAQGVENVVCVTVQTADGDDDLGALAQLGLPPAGAWQTWKHVVVPVGDQDFLTGFAAATRAFGQPTTMSSLPLYQRLADAAAAHGVRAMLLGEGVDEYFGGYGSYAKVDGHAAVQDYYRNAARRRLVGDLFGDAAAHAVEQRFAQQYGACHDLRAIETQMRLTRLLLRSDVCLMSRSIEGRVPFLYNHIPDLALSLDWRTLTGGLGKTFLRQAYHQQLGPRALRPKVRFKSSDAMLLRCLARDEMALRIRRQCGRLFGAGAVAQALARLHAADGFDADILCLLMSLTFLLESELLDANT</sequence>
<reference evidence="11 12" key="1">
    <citation type="submission" date="2019-10" db="EMBL/GenBank/DDBJ databases">
        <title>Two novel species isolated from a subtropical stream in China.</title>
        <authorList>
            <person name="Lu H."/>
        </authorList>
    </citation>
    <scope>NUCLEOTIDE SEQUENCE [LARGE SCALE GENOMIC DNA]</scope>
    <source>
        <strain evidence="11 12">FT29W</strain>
    </source>
</reference>
<comment type="catalytic activity">
    <reaction evidence="6">
        <text>L-aspartate + L-glutamine + ATP + H2O = L-asparagine + L-glutamate + AMP + diphosphate + H(+)</text>
        <dbReference type="Rhea" id="RHEA:12228"/>
        <dbReference type="ChEBI" id="CHEBI:15377"/>
        <dbReference type="ChEBI" id="CHEBI:15378"/>
        <dbReference type="ChEBI" id="CHEBI:29985"/>
        <dbReference type="ChEBI" id="CHEBI:29991"/>
        <dbReference type="ChEBI" id="CHEBI:30616"/>
        <dbReference type="ChEBI" id="CHEBI:33019"/>
        <dbReference type="ChEBI" id="CHEBI:58048"/>
        <dbReference type="ChEBI" id="CHEBI:58359"/>
        <dbReference type="ChEBI" id="CHEBI:456215"/>
        <dbReference type="EC" id="6.3.5.4"/>
    </reaction>
</comment>
<dbReference type="CDD" id="cd01991">
    <property type="entry name" value="Asn_synthase_B_C"/>
    <property type="match status" value="1"/>
</dbReference>
<keyword evidence="12" id="KW-1185">Reference proteome</keyword>
<dbReference type="SUPFAM" id="SSF52402">
    <property type="entry name" value="Adenine nucleotide alpha hydrolases-like"/>
    <property type="match status" value="1"/>
</dbReference>
<comment type="pathway">
    <text evidence="1">Amino-acid biosynthesis; L-asparagine biosynthesis; L-asparagine from L-aspartate (L-Gln route): step 1/1.</text>
</comment>
<feature type="site" description="Important for beta-aspartyl-AMP intermediate formation" evidence="9">
    <location>
        <position position="342"/>
    </location>
</feature>
<dbReference type="GO" id="GO:0004066">
    <property type="term" value="F:asparagine synthase (glutamine-hydrolyzing) activity"/>
    <property type="evidence" value="ECO:0007669"/>
    <property type="project" value="UniProtKB-EC"/>
</dbReference>
<evidence type="ECO:0000313" key="12">
    <source>
        <dbReference type="Proteomes" id="UP000440498"/>
    </source>
</evidence>
<evidence type="ECO:0000256" key="1">
    <source>
        <dbReference type="ARBA" id="ARBA00005187"/>
    </source>
</evidence>
<dbReference type="InterPro" id="IPR014729">
    <property type="entry name" value="Rossmann-like_a/b/a_fold"/>
</dbReference>
<dbReference type="AlphaFoldDB" id="A0A6A7N635"/>
<keyword evidence="7" id="KW-0028">Amino-acid biosynthesis</keyword>
<dbReference type="InterPro" id="IPR006426">
    <property type="entry name" value="Asn_synth_AEB"/>
</dbReference>
<dbReference type="Gene3D" id="3.60.20.10">
    <property type="entry name" value="Glutamine Phosphoribosylpyrophosphate, subunit 1, domain 1"/>
    <property type="match status" value="1"/>
</dbReference>
<keyword evidence="7" id="KW-0061">Asparagine biosynthesis</keyword>
<dbReference type="PROSITE" id="PS51278">
    <property type="entry name" value="GATASE_TYPE_2"/>
    <property type="match status" value="1"/>
</dbReference>
<dbReference type="PIRSF" id="PIRSF001589">
    <property type="entry name" value="Asn_synthetase_glu-h"/>
    <property type="match status" value="1"/>
</dbReference>
<evidence type="ECO:0000256" key="4">
    <source>
        <dbReference type="ARBA" id="ARBA00022741"/>
    </source>
</evidence>
<dbReference type="InterPro" id="IPR029055">
    <property type="entry name" value="Ntn_hydrolases_N"/>
</dbReference>
<accession>A0A6A7N635</accession>
<evidence type="ECO:0000256" key="8">
    <source>
        <dbReference type="PIRSR" id="PIRSR001589-2"/>
    </source>
</evidence>
<dbReference type="InterPro" id="IPR017932">
    <property type="entry name" value="GATase_2_dom"/>
</dbReference>
<name>A0A6A7N635_9BURK</name>
<dbReference type="GO" id="GO:0005524">
    <property type="term" value="F:ATP binding"/>
    <property type="evidence" value="ECO:0007669"/>
    <property type="project" value="UniProtKB-KW"/>
</dbReference>
<dbReference type="GO" id="GO:0006529">
    <property type="term" value="P:asparagine biosynthetic process"/>
    <property type="evidence" value="ECO:0007669"/>
    <property type="project" value="UniProtKB-KW"/>
</dbReference>
<dbReference type="GO" id="GO:0005829">
    <property type="term" value="C:cytosol"/>
    <property type="evidence" value="ECO:0007669"/>
    <property type="project" value="TreeGrafter"/>
</dbReference>
<feature type="domain" description="Glutamine amidotransferase type-2" evidence="10">
    <location>
        <begin position="2"/>
        <end position="165"/>
    </location>
</feature>
<dbReference type="Pfam" id="PF00733">
    <property type="entry name" value="Asn_synthase"/>
    <property type="match status" value="1"/>
</dbReference>
<protein>
    <recommendedName>
        <fullName evidence="3">asparagine synthase (glutamine-hydrolyzing)</fullName>
        <ecNumber evidence="3">6.3.5.4</ecNumber>
    </recommendedName>
</protein>
<evidence type="ECO:0000313" key="11">
    <source>
        <dbReference type="EMBL" id="MQA40381.1"/>
    </source>
</evidence>
<dbReference type="SUPFAM" id="SSF56235">
    <property type="entry name" value="N-terminal nucleophile aminohydrolases (Ntn hydrolases)"/>
    <property type="match status" value="1"/>
</dbReference>
<evidence type="ECO:0000256" key="5">
    <source>
        <dbReference type="ARBA" id="ARBA00022840"/>
    </source>
</evidence>
<evidence type="ECO:0000256" key="9">
    <source>
        <dbReference type="PIRSR" id="PIRSR001589-3"/>
    </source>
</evidence>
<dbReference type="Gene3D" id="3.40.50.620">
    <property type="entry name" value="HUPs"/>
    <property type="match status" value="1"/>
</dbReference>
<gene>
    <name evidence="11" type="ORF">GEV02_19700</name>
</gene>
<proteinExistence type="inferred from homology"/>
<comment type="caution">
    <text evidence="11">The sequence shown here is derived from an EMBL/GenBank/DDBJ whole genome shotgun (WGS) entry which is preliminary data.</text>
</comment>
<evidence type="ECO:0000256" key="7">
    <source>
        <dbReference type="PIRSR" id="PIRSR001589-1"/>
    </source>
</evidence>
<organism evidence="11 12">
    <name type="scientific">Rugamonas aquatica</name>
    <dbReference type="NCBI Taxonomy" id="2743357"/>
    <lineage>
        <taxon>Bacteria</taxon>
        <taxon>Pseudomonadati</taxon>
        <taxon>Pseudomonadota</taxon>
        <taxon>Betaproteobacteria</taxon>
        <taxon>Burkholderiales</taxon>
        <taxon>Oxalobacteraceae</taxon>
        <taxon>Telluria group</taxon>
        <taxon>Rugamonas</taxon>
    </lineage>
</organism>
<evidence type="ECO:0000256" key="2">
    <source>
        <dbReference type="ARBA" id="ARBA00005752"/>
    </source>
</evidence>
<dbReference type="InterPro" id="IPR001962">
    <property type="entry name" value="Asn_synthase"/>
</dbReference>
<keyword evidence="5 8" id="KW-0067">ATP-binding</keyword>
<feature type="binding site" evidence="8">
    <location>
        <position position="87"/>
    </location>
    <ligand>
        <name>L-glutamine</name>
        <dbReference type="ChEBI" id="CHEBI:58359"/>
    </ligand>
</feature>
<evidence type="ECO:0000256" key="6">
    <source>
        <dbReference type="ARBA" id="ARBA00048741"/>
    </source>
</evidence>
<keyword evidence="4 8" id="KW-0547">Nucleotide-binding</keyword>
<feature type="active site" description="For GATase activity" evidence="7">
    <location>
        <position position="2"/>
    </location>
</feature>
<evidence type="ECO:0000256" key="3">
    <source>
        <dbReference type="ARBA" id="ARBA00012737"/>
    </source>
</evidence>
<dbReference type="InterPro" id="IPR051786">
    <property type="entry name" value="ASN_synthetase/amidase"/>
</dbReference>
<dbReference type="EMBL" id="WHUG01000008">
    <property type="protein sequence ID" value="MQA40381.1"/>
    <property type="molecule type" value="Genomic_DNA"/>
</dbReference>
<dbReference type="PANTHER" id="PTHR43284:SF1">
    <property type="entry name" value="ASPARAGINE SYNTHETASE"/>
    <property type="match status" value="1"/>
</dbReference>
<keyword evidence="7" id="KW-0315">Glutamine amidotransferase</keyword>
<evidence type="ECO:0000259" key="10">
    <source>
        <dbReference type="PROSITE" id="PS51278"/>
    </source>
</evidence>